<evidence type="ECO:0000313" key="10">
    <source>
        <dbReference type="Ensembl" id="ENSPCEP00000007504.1"/>
    </source>
</evidence>
<dbReference type="GO" id="GO:0097431">
    <property type="term" value="C:mitotic spindle pole"/>
    <property type="evidence" value="ECO:0007669"/>
    <property type="project" value="TreeGrafter"/>
</dbReference>
<keyword evidence="6" id="KW-0206">Cytoskeleton</keyword>
<dbReference type="Proteomes" id="UP000694393">
    <property type="component" value="Unplaced"/>
</dbReference>
<evidence type="ECO:0000256" key="6">
    <source>
        <dbReference type="ARBA" id="ARBA00023212"/>
    </source>
</evidence>
<dbReference type="PANTHER" id="PTHR16056">
    <property type="entry name" value="REGULATOR OF MICROTUBULE DYNAMICS PROTEIN"/>
    <property type="match status" value="1"/>
</dbReference>
<evidence type="ECO:0000256" key="5">
    <source>
        <dbReference type="ARBA" id="ARBA00022803"/>
    </source>
</evidence>
<dbReference type="Gene3D" id="1.25.40.10">
    <property type="entry name" value="Tetratricopeptide repeat domain"/>
    <property type="match status" value="1"/>
</dbReference>
<dbReference type="GO" id="GO:0005876">
    <property type="term" value="C:spindle microtubule"/>
    <property type="evidence" value="ECO:0007669"/>
    <property type="project" value="TreeGrafter"/>
</dbReference>
<dbReference type="InterPro" id="IPR049039">
    <property type="entry name" value="RMD1-3_a_helical_rpt"/>
</dbReference>
<accession>A0A8C8RLE5</accession>
<comment type="subunit">
    <text evidence="2">Interacts with microtubules.</text>
</comment>
<dbReference type="SUPFAM" id="SSF48452">
    <property type="entry name" value="TPR-like"/>
    <property type="match status" value="1"/>
</dbReference>
<reference evidence="10" key="2">
    <citation type="submission" date="2025-09" db="UniProtKB">
        <authorList>
            <consortium name="Ensembl"/>
        </authorList>
    </citation>
    <scope>IDENTIFICATION</scope>
</reference>
<evidence type="ECO:0000256" key="9">
    <source>
        <dbReference type="ARBA" id="ARBA00041958"/>
    </source>
</evidence>
<name>A0A8C8RLE5_9SAUR</name>
<comment type="similarity">
    <text evidence="7">Belongs to the RMDN family.</text>
</comment>
<evidence type="ECO:0000256" key="3">
    <source>
        <dbReference type="ARBA" id="ARBA00022490"/>
    </source>
</evidence>
<organism evidence="10 11">
    <name type="scientific">Pelusios castaneus</name>
    <name type="common">West African mud turtle</name>
    <dbReference type="NCBI Taxonomy" id="367368"/>
    <lineage>
        <taxon>Eukaryota</taxon>
        <taxon>Metazoa</taxon>
        <taxon>Chordata</taxon>
        <taxon>Craniata</taxon>
        <taxon>Vertebrata</taxon>
        <taxon>Euteleostomi</taxon>
        <taxon>Archelosauria</taxon>
        <taxon>Testudinata</taxon>
        <taxon>Testudines</taxon>
        <taxon>Pleurodira</taxon>
        <taxon>Pelomedusidae</taxon>
        <taxon>Pelusios</taxon>
    </lineage>
</organism>
<proteinExistence type="inferred from homology"/>
<evidence type="ECO:0000313" key="11">
    <source>
        <dbReference type="Proteomes" id="UP000694393"/>
    </source>
</evidence>
<keyword evidence="11" id="KW-1185">Reference proteome</keyword>
<sequence>MTISGVFGPEFPLVQAGGGRRTMAAAACVTRLLRRGSAWPWPAKRLLSESGGGWRRHAQVFGKLTLFRRGLALSAVSSLVYEAYNLISHSAVVHASIKVEEILEQADYLYGSGETRKLYQLLILHKNSGDAEILWRLARASHDLAQLSTFVGEKKQLVYEAFAYAAEALKKNESSSAVHKWYAICIGDIGDFEGTRAKIVNAYAVKEHLQKAIELNPKDATSIHLMGLWCYSFAEMSWYQRKISSLIFAPAPNATYEEALSYFQMAEKVDPNFCSYNLLLLAKTCLKLNNKKLALLWLTKARDYPAHTEKDKEVQKEAVELLHSI</sequence>
<evidence type="ECO:0000256" key="1">
    <source>
        <dbReference type="ARBA" id="ARBA00004245"/>
    </source>
</evidence>
<evidence type="ECO:0000256" key="2">
    <source>
        <dbReference type="ARBA" id="ARBA00011375"/>
    </source>
</evidence>
<dbReference type="InterPro" id="IPR011990">
    <property type="entry name" value="TPR-like_helical_dom_sf"/>
</dbReference>
<comment type="subcellular location">
    <subcellularLocation>
        <location evidence="1">Cytoplasm</location>
        <location evidence="1">Cytoskeleton</location>
    </subcellularLocation>
</comment>
<keyword evidence="3" id="KW-0963">Cytoplasm</keyword>
<dbReference type="PANTHER" id="PTHR16056:SF16">
    <property type="entry name" value="REGULATOR OF MICROTUBULE DYNAMICS PROTEIN 1"/>
    <property type="match status" value="1"/>
</dbReference>
<evidence type="ECO:0000256" key="8">
    <source>
        <dbReference type="ARBA" id="ARBA00039966"/>
    </source>
</evidence>
<dbReference type="GO" id="GO:0008017">
    <property type="term" value="F:microtubule binding"/>
    <property type="evidence" value="ECO:0007669"/>
    <property type="project" value="TreeGrafter"/>
</dbReference>
<evidence type="ECO:0000256" key="4">
    <source>
        <dbReference type="ARBA" id="ARBA00022737"/>
    </source>
</evidence>
<protein>
    <recommendedName>
        <fullName evidence="8">Regulator of microtubule dynamics protein 1</fullName>
    </recommendedName>
    <alternativeName>
        <fullName evidence="9">Protein FAM82B</fullName>
    </alternativeName>
</protein>
<keyword evidence="5" id="KW-0802">TPR repeat</keyword>
<keyword evidence="4" id="KW-0677">Repeat</keyword>
<evidence type="ECO:0000256" key="7">
    <source>
        <dbReference type="ARBA" id="ARBA00038360"/>
    </source>
</evidence>
<reference evidence="10" key="1">
    <citation type="submission" date="2025-08" db="UniProtKB">
        <authorList>
            <consortium name="Ensembl"/>
        </authorList>
    </citation>
    <scope>IDENTIFICATION</scope>
</reference>
<dbReference type="GO" id="GO:0005739">
    <property type="term" value="C:mitochondrion"/>
    <property type="evidence" value="ECO:0007669"/>
    <property type="project" value="TreeGrafter"/>
</dbReference>
<dbReference type="Pfam" id="PF21033">
    <property type="entry name" value="RMD1-3"/>
    <property type="match status" value="1"/>
</dbReference>
<dbReference type="Ensembl" id="ENSPCET00000007772.1">
    <property type="protein sequence ID" value="ENSPCEP00000007504.1"/>
    <property type="gene ID" value="ENSPCEG00000006029.1"/>
</dbReference>
<dbReference type="AlphaFoldDB" id="A0A8C8RLE5"/>